<evidence type="ECO:0000313" key="3">
    <source>
        <dbReference type="EnsemblMetazoa" id="GPPI050884-PA"/>
    </source>
</evidence>
<evidence type="ECO:0000313" key="4">
    <source>
        <dbReference type="Proteomes" id="UP000092460"/>
    </source>
</evidence>
<dbReference type="AlphaFoldDB" id="A0A1B0C705"/>
<dbReference type="Proteomes" id="UP000092460">
    <property type="component" value="Unassembled WGS sequence"/>
</dbReference>
<keyword evidence="1" id="KW-0812">Transmembrane</keyword>
<reference evidence="3" key="2">
    <citation type="submission" date="2020-05" db="UniProtKB">
        <authorList>
            <consortium name="EnsemblMetazoa"/>
        </authorList>
    </citation>
    <scope>IDENTIFICATION</scope>
    <source>
        <strain evidence="3">IAEA</strain>
    </source>
</reference>
<dbReference type="VEuPathDB" id="VectorBase:GPPI050884"/>
<proteinExistence type="predicted"/>
<keyword evidence="2" id="KW-0732">Signal</keyword>
<protein>
    <submittedName>
        <fullName evidence="3">Uncharacterized protein</fullName>
    </submittedName>
</protein>
<dbReference type="EnsemblMetazoa" id="GPPI050884-RA">
    <property type="protein sequence ID" value="GPPI050884-PA"/>
    <property type="gene ID" value="GPPI050884"/>
</dbReference>
<keyword evidence="1" id="KW-0472">Membrane</keyword>
<keyword evidence="1" id="KW-1133">Transmembrane helix</keyword>
<organism evidence="3 4">
    <name type="scientific">Glossina palpalis gambiensis</name>
    <dbReference type="NCBI Taxonomy" id="67801"/>
    <lineage>
        <taxon>Eukaryota</taxon>
        <taxon>Metazoa</taxon>
        <taxon>Ecdysozoa</taxon>
        <taxon>Arthropoda</taxon>
        <taxon>Hexapoda</taxon>
        <taxon>Insecta</taxon>
        <taxon>Pterygota</taxon>
        <taxon>Neoptera</taxon>
        <taxon>Endopterygota</taxon>
        <taxon>Diptera</taxon>
        <taxon>Brachycera</taxon>
        <taxon>Muscomorpha</taxon>
        <taxon>Hippoboscoidea</taxon>
        <taxon>Glossinidae</taxon>
        <taxon>Glossina</taxon>
    </lineage>
</organism>
<feature type="transmembrane region" description="Helical" evidence="1">
    <location>
        <begin position="33"/>
        <end position="55"/>
    </location>
</feature>
<dbReference type="EMBL" id="JXJN01027348">
    <property type="status" value="NOT_ANNOTATED_CDS"/>
    <property type="molecule type" value="Genomic_DNA"/>
</dbReference>
<evidence type="ECO:0000256" key="1">
    <source>
        <dbReference type="SAM" id="Phobius"/>
    </source>
</evidence>
<name>A0A1B0C705_9MUSC</name>
<evidence type="ECO:0000256" key="2">
    <source>
        <dbReference type="SAM" id="SignalP"/>
    </source>
</evidence>
<feature type="signal peptide" evidence="2">
    <location>
        <begin position="1"/>
        <end position="19"/>
    </location>
</feature>
<feature type="chain" id="PRO_5008405409" evidence="2">
    <location>
        <begin position="20"/>
        <end position="116"/>
    </location>
</feature>
<sequence>MSGLLALIVSSLMPVCSNTSRRSHSLLQTPASAGGTCGICILCFQCLMYLTYLYLMGEYSFISPITSSDNADIVVDVVTSVSVYTNVCLLKLFTLLKCSAAHSSRRIDWSHECYEN</sequence>
<reference evidence="4" key="1">
    <citation type="submission" date="2015-01" db="EMBL/GenBank/DDBJ databases">
        <authorList>
            <person name="Aksoy S."/>
            <person name="Warren W."/>
            <person name="Wilson R.K."/>
        </authorList>
    </citation>
    <scope>NUCLEOTIDE SEQUENCE [LARGE SCALE GENOMIC DNA]</scope>
    <source>
        <strain evidence="4">IAEA</strain>
    </source>
</reference>
<keyword evidence="4" id="KW-1185">Reference proteome</keyword>
<accession>A0A1B0C705</accession>